<feature type="transmembrane region" description="Helical" evidence="1">
    <location>
        <begin position="40"/>
        <end position="64"/>
    </location>
</feature>
<evidence type="ECO:0000256" key="1">
    <source>
        <dbReference type="SAM" id="Phobius"/>
    </source>
</evidence>
<reference evidence="2 3" key="1">
    <citation type="submission" date="2021-06" db="EMBL/GenBank/DDBJ databases">
        <title>Genome sequence of Babesia caballi.</title>
        <authorList>
            <person name="Yamagishi J."/>
            <person name="Kidaka T."/>
            <person name="Ochi A."/>
        </authorList>
    </citation>
    <scope>NUCLEOTIDE SEQUENCE [LARGE SCALE GENOMIC DNA]</scope>
    <source>
        <strain evidence="2">USDA-D6B2</strain>
    </source>
</reference>
<organism evidence="2 3">
    <name type="scientific">Babesia caballi</name>
    <dbReference type="NCBI Taxonomy" id="5871"/>
    <lineage>
        <taxon>Eukaryota</taxon>
        <taxon>Sar</taxon>
        <taxon>Alveolata</taxon>
        <taxon>Apicomplexa</taxon>
        <taxon>Aconoidasida</taxon>
        <taxon>Piroplasmida</taxon>
        <taxon>Babesiidae</taxon>
        <taxon>Babesia</taxon>
    </lineage>
</organism>
<gene>
    <name evidence="2" type="ORF">BcabD6B2_07050</name>
</gene>
<evidence type="ECO:0000313" key="2">
    <source>
        <dbReference type="EMBL" id="GIX61270.1"/>
    </source>
</evidence>
<dbReference type="EMBL" id="BPLF01000001">
    <property type="protein sequence ID" value="GIX61270.1"/>
    <property type="molecule type" value="Genomic_DNA"/>
</dbReference>
<proteinExistence type="predicted"/>
<comment type="caution">
    <text evidence="2">The sequence shown here is derived from an EMBL/GenBank/DDBJ whole genome shotgun (WGS) entry which is preliminary data.</text>
</comment>
<name>A0AAV4LMW0_BABCB</name>
<accession>A0AAV4LMW0</accession>
<keyword evidence="3" id="KW-1185">Reference proteome</keyword>
<keyword evidence="1" id="KW-0812">Transmembrane</keyword>
<protein>
    <submittedName>
        <fullName evidence="2">Fimbrial protein</fullName>
    </submittedName>
</protein>
<keyword evidence="1" id="KW-1133">Transmembrane helix</keyword>
<dbReference type="GeneID" id="94192753"/>
<sequence length="130" mass="13378">MTQDPGTGCRVAGRIRRLDKAKAREAIGEEGLEGGVVGTFAAGGAIFTIVFAIDVVAAAIMLTIRFTIALVRSTDVRLDVFACSINVPPKSAIAPTASDSVSIAALYVQKTQLKLQGVGVVGKSTENTGA</sequence>
<dbReference type="Proteomes" id="UP001497744">
    <property type="component" value="Unassembled WGS sequence"/>
</dbReference>
<evidence type="ECO:0000313" key="3">
    <source>
        <dbReference type="Proteomes" id="UP001497744"/>
    </source>
</evidence>
<dbReference type="AlphaFoldDB" id="A0AAV4LMW0"/>
<dbReference type="RefSeq" id="XP_067713341.1">
    <property type="nucleotide sequence ID" value="XM_067857240.1"/>
</dbReference>
<keyword evidence="1" id="KW-0472">Membrane</keyword>